<organism evidence="2 3">
    <name type="scientific">Hermanssonia centrifuga</name>
    <dbReference type="NCBI Taxonomy" id="98765"/>
    <lineage>
        <taxon>Eukaryota</taxon>
        <taxon>Fungi</taxon>
        <taxon>Dikarya</taxon>
        <taxon>Basidiomycota</taxon>
        <taxon>Agaricomycotina</taxon>
        <taxon>Agaricomycetes</taxon>
        <taxon>Polyporales</taxon>
        <taxon>Meruliaceae</taxon>
        <taxon>Hermanssonia</taxon>
    </lineage>
</organism>
<feature type="transmembrane region" description="Helical" evidence="1">
    <location>
        <begin position="16"/>
        <end position="37"/>
    </location>
</feature>
<dbReference type="AlphaFoldDB" id="A0A2R6P180"/>
<protein>
    <submittedName>
        <fullName evidence="2">Uncharacterized protein</fullName>
    </submittedName>
</protein>
<keyword evidence="1" id="KW-0472">Membrane</keyword>
<reference evidence="2 3" key="1">
    <citation type="submission" date="2018-02" db="EMBL/GenBank/DDBJ databases">
        <title>Genome sequence of the basidiomycete white-rot fungus Phlebia centrifuga.</title>
        <authorList>
            <person name="Granchi Z."/>
            <person name="Peng M."/>
            <person name="de Vries R.P."/>
            <person name="Hilden K."/>
            <person name="Makela M.R."/>
            <person name="Grigoriev I."/>
            <person name="Riley R."/>
        </authorList>
    </citation>
    <scope>NUCLEOTIDE SEQUENCE [LARGE SCALE GENOMIC DNA]</scope>
    <source>
        <strain evidence="2 3">FBCC195</strain>
    </source>
</reference>
<name>A0A2R6P180_9APHY</name>
<comment type="caution">
    <text evidence="2">The sequence shown here is derived from an EMBL/GenBank/DDBJ whole genome shotgun (WGS) entry which is preliminary data.</text>
</comment>
<evidence type="ECO:0000313" key="3">
    <source>
        <dbReference type="Proteomes" id="UP000186601"/>
    </source>
</evidence>
<sequence length="64" mass="6971">MSVGPICGIFVKGIRWVSYNGILAMFVMYGIFARIFLLTLNNGCMVGTICHVFVLGQVASGRDL</sequence>
<evidence type="ECO:0000256" key="1">
    <source>
        <dbReference type="SAM" id="Phobius"/>
    </source>
</evidence>
<dbReference type="Proteomes" id="UP000186601">
    <property type="component" value="Unassembled WGS sequence"/>
</dbReference>
<proteinExistence type="predicted"/>
<gene>
    <name evidence="2" type="ORF">PHLCEN_2v5912</name>
</gene>
<keyword evidence="1" id="KW-0812">Transmembrane</keyword>
<accession>A0A2R6P180</accession>
<dbReference type="EMBL" id="MLYV02000566">
    <property type="protein sequence ID" value="PSR83108.1"/>
    <property type="molecule type" value="Genomic_DNA"/>
</dbReference>
<keyword evidence="1" id="KW-1133">Transmembrane helix</keyword>
<evidence type="ECO:0000313" key="2">
    <source>
        <dbReference type="EMBL" id="PSR83108.1"/>
    </source>
</evidence>
<keyword evidence="3" id="KW-1185">Reference proteome</keyword>